<dbReference type="InterPro" id="IPR010987">
    <property type="entry name" value="Glutathione-S-Trfase_C-like"/>
</dbReference>
<dbReference type="SFLD" id="SFLDS00019">
    <property type="entry name" value="Glutathione_Transferase_(cytos"/>
    <property type="match status" value="1"/>
</dbReference>
<dbReference type="Pfam" id="PF13409">
    <property type="entry name" value="GST_N_2"/>
    <property type="match status" value="1"/>
</dbReference>
<dbReference type="InterPro" id="IPR004045">
    <property type="entry name" value="Glutathione_S-Trfase_N"/>
</dbReference>
<dbReference type="InterPro" id="IPR036249">
    <property type="entry name" value="Thioredoxin-like_sf"/>
</dbReference>
<organism evidence="3 4">
    <name type="scientific">Pseudomonas maioricensis</name>
    <dbReference type="NCBI Taxonomy" id="1766623"/>
    <lineage>
        <taxon>Bacteria</taxon>
        <taxon>Pseudomonadati</taxon>
        <taxon>Pseudomonadota</taxon>
        <taxon>Gammaproteobacteria</taxon>
        <taxon>Pseudomonadales</taxon>
        <taxon>Pseudomonadaceae</taxon>
        <taxon>Pseudomonas</taxon>
    </lineage>
</organism>
<dbReference type="SUPFAM" id="SSF52833">
    <property type="entry name" value="Thioredoxin-like"/>
    <property type="match status" value="1"/>
</dbReference>
<evidence type="ECO:0000259" key="2">
    <source>
        <dbReference type="PROSITE" id="PS50405"/>
    </source>
</evidence>
<dbReference type="CDD" id="cd03180">
    <property type="entry name" value="GST_C_2"/>
    <property type="match status" value="1"/>
</dbReference>
<dbReference type="RefSeq" id="WP_243245391.1">
    <property type="nucleotide sequence ID" value="NZ_LOHG01000004.1"/>
</dbReference>
<proteinExistence type="predicted"/>
<evidence type="ECO:0008006" key="5">
    <source>
        <dbReference type="Google" id="ProtNLM"/>
    </source>
</evidence>
<reference evidence="3 4" key="1">
    <citation type="submission" date="2015-12" db="EMBL/GenBank/DDBJ databases">
        <title>Phylogenomics in the description of a new species in the Pseudomonas syringae group.</title>
        <authorList>
            <person name="Busquets A."/>
            <person name="Gomila M."/>
            <person name="Beiki F."/>
            <person name="Rahimian H."/>
            <person name="Mulet M."/>
            <person name="Sanchez D."/>
            <person name="Garcia-Valdes E."/>
            <person name="Lalucat J."/>
        </authorList>
    </citation>
    <scope>NUCLEOTIDE SEQUENCE [LARGE SCALE GENOMIC DNA]</scope>
    <source>
        <strain evidence="3 4">S25</strain>
    </source>
</reference>
<gene>
    <name evidence="3" type="ORF">AUC61_07710</name>
</gene>
<name>A0ABS9ZHT4_9PSED</name>
<evidence type="ECO:0000259" key="1">
    <source>
        <dbReference type="PROSITE" id="PS50404"/>
    </source>
</evidence>
<dbReference type="PANTHER" id="PTHR44051:SF19">
    <property type="entry name" value="DISULFIDE-BOND OXIDOREDUCTASE YFCG"/>
    <property type="match status" value="1"/>
</dbReference>
<dbReference type="Gene3D" id="1.20.1050.10">
    <property type="match status" value="1"/>
</dbReference>
<dbReference type="Proteomes" id="UP001320513">
    <property type="component" value="Unassembled WGS sequence"/>
</dbReference>
<sequence length="216" mass="24919">MLEVWGRRSSFNVQKVMWLIGELGLPHEHIPAGGEFGLKDTPEFLAMNPHGRMPVIRDSDGTVVWESHSILRYLAARYGKAAFWSDDPARRSQIDRWMDWSQSTLQPAFLTGVFWGFYRTPEARRDMNAVDKNVALCAQYFQLLDHVLSTQDFLAGPHLTLADIPAGTNLYRYFNLDIPRPHIPHVEAWYQRLQTRAAFKGHVMIPFGELFGRLDY</sequence>
<dbReference type="InterPro" id="IPR040079">
    <property type="entry name" value="Glutathione_S-Trfase"/>
</dbReference>
<dbReference type="PROSITE" id="PS50404">
    <property type="entry name" value="GST_NTER"/>
    <property type="match status" value="1"/>
</dbReference>
<dbReference type="InterPro" id="IPR036282">
    <property type="entry name" value="Glutathione-S-Trfase_C_sf"/>
</dbReference>
<dbReference type="Pfam" id="PF00043">
    <property type="entry name" value="GST_C"/>
    <property type="match status" value="1"/>
</dbReference>
<dbReference type="SUPFAM" id="SSF47616">
    <property type="entry name" value="GST C-terminal domain-like"/>
    <property type="match status" value="1"/>
</dbReference>
<evidence type="ECO:0000313" key="4">
    <source>
        <dbReference type="Proteomes" id="UP001320513"/>
    </source>
</evidence>
<protein>
    <recommendedName>
        <fullName evidence="5">Glutathione S-transferase</fullName>
    </recommendedName>
</protein>
<dbReference type="EMBL" id="LOHG01000004">
    <property type="protein sequence ID" value="MCI8209418.1"/>
    <property type="molecule type" value="Genomic_DNA"/>
</dbReference>
<feature type="domain" description="GST C-terminal" evidence="2">
    <location>
        <begin position="87"/>
        <end position="216"/>
    </location>
</feature>
<dbReference type="Gene3D" id="3.40.30.10">
    <property type="entry name" value="Glutaredoxin"/>
    <property type="match status" value="1"/>
</dbReference>
<comment type="caution">
    <text evidence="3">The sequence shown here is derived from an EMBL/GenBank/DDBJ whole genome shotgun (WGS) entry which is preliminary data.</text>
</comment>
<dbReference type="SFLD" id="SFLDG00358">
    <property type="entry name" value="Main_(cytGST)"/>
    <property type="match status" value="1"/>
</dbReference>
<keyword evidence="4" id="KW-1185">Reference proteome</keyword>
<dbReference type="PROSITE" id="PS50405">
    <property type="entry name" value="GST_CTER"/>
    <property type="match status" value="1"/>
</dbReference>
<dbReference type="PANTHER" id="PTHR44051">
    <property type="entry name" value="GLUTATHIONE S-TRANSFERASE-RELATED"/>
    <property type="match status" value="1"/>
</dbReference>
<dbReference type="SFLD" id="SFLDG01150">
    <property type="entry name" value="Main.1:_Beta-like"/>
    <property type="match status" value="1"/>
</dbReference>
<evidence type="ECO:0000313" key="3">
    <source>
        <dbReference type="EMBL" id="MCI8209418.1"/>
    </source>
</evidence>
<dbReference type="InterPro" id="IPR004046">
    <property type="entry name" value="GST_C"/>
</dbReference>
<dbReference type="CDD" id="cd03047">
    <property type="entry name" value="GST_N_2"/>
    <property type="match status" value="1"/>
</dbReference>
<feature type="domain" description="GST N-terminal" evidence="1">
    <location>
        <begin position="1"/>
        <end position="82"/>
    </location>
</feature>
<accession>A0ABS9ZHT4</accession>